<dbReference type="FunFam" id="3.40.50.1820:FF:000335">
    <property type="entry name" value="Carboxypeptidase"/>
    <property type="match status" value="1"/>
</dbReference>
<evidence type="ECO:0000313" key="6">
    <source>
        <dbReference type="EMBL" id="KAK8755135.1"/>
    </source>
</evidence>
<dbReference type="GO" id="GO:1904715">
    <property type="term" value="P:negative regulation of chaperone-mediated autophagy"/>
    <property type="evidence" value="ECO:0007669"/>
    <property type="project" value="UniProtKB-ARBA"/>
</dbReference>
<dbReference type="InterPro" id="IPR029058">
    <property type="entry name" value="AB_hydrolase_fold"/>
</dbReference>
<comment type="similarity">
    <text evidence="1 5">Belongs to the peptidase S10 family.</text>
</comment>
<evidence type="ECO:0000313" key="7">
    <source>
        <dbReference type="Proteomes" id="UP001321473"/>
    </source>
</evidence>
<dbReference type="InterPro" id="IPR033124">
    <property type="entry name" value="Ser_caboxypep_his_AS"/>
</dbReference>
<sequence length="516" mass="57978">MKCIATRTPVISKGSRAETDILASARPPALFQIFTWAYHRRFYNSAIKMQPRWAAVVAVLSTAAVTIALCQGPPEDEVTSLPGLTNQTSFKQYSGFLQAGGTRRLHYWFVASEGSPETDPVILWMNGGPGCSSLLGLMSEQGPFRAVKRGHKLIMNPFSWNKVANVIFLEAPAGVGFSYDTSGQYSTNDDRTADDNYAAIQDFFAKFPSLKDNDFYIAGESYGGVYVPMLTLRVLKDPKGIRLKGYAVGNGALDFNILGNALVFFGYYHGLYGLSLWTRLTSNCCNGSVSQQTCDFVNRRSPDCDEAVHDAMMVIYNENLNIYNLYDRCEDEEPRFGETRELRSPSRYHKSRQLMERTINLPRQENLGVTPPCIDSENVKLYLRRDDVKRALHVESSPLEWDECSNVLNYTTQHQTMRDVVKQLVDSGSLKTLIYNGDIDMACNFLGDEWFVNTLGYKPTSTYKLWKHGKQVAGFFQTYEGDITFVTIKGAGHMVPEDKPAQALEMITNFIRGTPF</sequence>
<evidence type="ECO:0000256" key="5">
    <source>
        <dbReference type="RuleBase" id="RU361156"/>
    </source>
</evidence>
<dbReference type="EC" id="3.4.16.-" evidence="5"/>
<dbReference type="GO" id="GO:0031647">
    <property type="term" value="P:regulation of protein stability"/>
    <property type="evidence" value="ECO:0007669"/>
    <property type="project" value="UniProtKB-ARBA"/>
</dbReference>
<dbReference type="SUPFAM" id="SSF53474">
    <property type="entry name" value="alpha/beta-Hydrolases"/>
    <property type="match status" value="1"/>
</dbReference>
<keyword evidence="4 5" id="KW-0378">Hydrolase</keyword>
<organism evidence="6 7">
    <name type="scientific">Amblyomma americanum</name>
    <name type="common">Lone star tick</name>
    <dbReference type="NCBI Taxonomy" id="6943"/>
    <lineage>
        <taxon>Eukaryota</taxon>
        <taxon>Metazoa</taxon>
        <taxon>Ecdysozoa</taxon>
        <taxon>Arthropoda</taxon>
        <taxon>Chelicerata</taxon>
        <taxon>Arachnida</taxon>
        <taxon>Acari</taxon>
        <taxon>Parasitiformes</taxon>
        <taxon>Ixodida</taxon>
        <taxon>Ixodoidea</taxon>
        <taxon>Ixodidae</taxon>
        <taxon>Amblyomminae</taxon>
        <taxon>Amblyomma</taxon>
    </lineage>
</organism>
<accession>A0AAQ4CY45</accession>
<dbReference type="GO" id="GO:0006508">
    <property type="term" value="P:proteolysis"/>
    <property type="evidence" value="ECO:0007669"/>
    <property type="project" value="UniProtKB-KW"/>
</dbReference>
<name>A0AAQ4CY45_AMBAM</name>
<dbReference type="PROSITE" id="PS00560">
    <property type="entry name" value="CARBOXYPEPT_SER_HIS"/>
    <property type="match status" value="1"/>
</dbReference>
<dbReference type="AlphaFoldDB" id="A0AAQ4CY45"/>
<comment type="caution">
    <text evidence="6">The sequence shown here is derived from an EMBL/GenBank/DDBJ whole genome shotgun (WGS) entry which is preliminary data.</text>
</comment>
<dbReference type="PRINTS" id="PR00724">
    <property type="entry name" value="CRBOXYPTASEC"/>
</dbReference>
<keyword evidence="7" id="KW-1185">Reference proteome</keyword>
<keyword evidence="2 5" id="KW-0121">Carboxypeptidase</keyword>
<dbReference type="PROSITE" id="PS00131">
    <property type="entry name" value="CARBOXYPEPT_SER_SER"/>
    <property type="match status" value="1"/>
</dbReference>
<dbReference type="InterPro" id="IPR001563">
    <property type="entry name" value="Peptidase_S10"/>
</dbReference>
<reference evidence="6 7" key="1">
    <citation type="journal article" date="2023" name="Arcadia Sci">
        <title>De novo assembly of a long-read Amblyomma americanum tick genome.</title>
        <authorList>
            <person name="Chou S."/>
            <person name="Poskanzer K.E."/>
            <person name="Rollins M."/>
            <person name="Thuy-Boun P.S."/>
        </authorList>
    </citation>
    <scope>NUCLEOTIDE SEQUENCE [LARGE SCALE GENOMIC DNA]</scope>
    <source>
        <strain evidence="6">F_SG_1</strain>
        <tissue evidence="6">Salivary glands</tissue>
    </source>
</reference>
<protein>
    <recommendedName>
        <fullName evidence="5">Carboxypeptidase</fullName>
        <ecNumber evidence="5">3.4.16.-</ecNumber>
    </recommendedName>
</protein>
<evidence type="ECO:0000256" key="1">
    <source>
        <dbReference type="ARBA" id="ARBA00009431"/>
    </source>
</evidence>
<keyword evidence="3 5" id="KW-0645">Protease</keyword>
<evidence type="ECO:0000256" key="3">
    <source>
        <dbReference type="ARBA" id="ARBA00022670"/>
    </source>
</evidence>
<dbReference type="GO" id="GO:0004185">
    <property type="term" value="F:serine-type carboxypeptidase activity"/>
    <property type="evidence" value="ECO:0007669"/>
    <property type="project" value="UniProtKB-UniRule"/>
</dbReference>
<dbReference type="PANTHER" id="PTHR11802">
    <property type="entry name" value="SERINE PROTEASE FAMILY S10 SERINE CARBOXYPEPTIDASE"/>
    <property type="match status" value="1"/>
</dbReference>
<dbReference type="EMBL" id="JARKHS020036669">
    <property type="protein sequence ID" value="KAK8755135.1"/>
    <property type="molecule type" value="Genomic_DNA"/>
</dbReference>
<dbReference type="Pfam" id="PF00450">
    <property type="entry name" value="Peptidase_S10"/>
    <property type="match status" value="1"/>
</dbReference>
<dbReference type="InterPro" id="IPR018202">
    <property type="entry name" value="Ser_caboxypep_ser_AS"/>
</dbReference>
<proteinExistence type="inferred from homology"/>
<evidence type="ECO:0000256" key="2">
    <source>
        <dbReference type="ARBA" id="ARBA00022645"/>
    </source>
</evidence>
<dbReference type="Proteomes" id="UP001321473">
    <property type="component" value="Unassembled WGS sequence"/>
</dbReference>
<evidence type="ECO:0000256" key="4">
    <source>
        <dbReference type="ARBA" id="ARBA00022801"/>
    </source>
</evidence>
<gene>
    <name evidence="6" type="ORF">V5799_002166</name>
</gene>
<dbReference type="Gene3D" id="3.40.50.1820">
    <property type="entry name" value="alpha/beta hydrolase"/>
    <property type="match status" value="1"/>
</dbReference>
<dbReference type="PANTHER" id="PTHR11802:SF201">
    <property type="entry name" value="CARBOXYPEPTIDASE"/>
    <property type="match status" value="1"/>
</dbReference>